<evidence type="ECO:0000256" key="20">
    <source>
        <dbReference type="SAM" id="SignalP"/>
    </source>
</evidence>
<feature type="region of interest" description="Disordered" evidence="18">
    <location>
        <begin position="1463"/>
        <end position="1484"/>
    </location>
</feature>
<keyword evidence="4" id="KW-0813">Transport</keyword>
<evidence type="ECO:0000256" key="6">
    <source>
        <dbReference type="ARBA" id="ARBA00022729"/>
    </source>
</evidence>
<comment type="subcellular location">
    <subcellularLocation>
        <location evidence="1">Golgi apparatus</location>
        <location evidence="1">trans-Golgi network membrane</location>
        <topology evidence="1">Multi-pass membrane protein</topology>
    </subcellularLocation>
    <subcellularLocation>
        <location evidence="2">Prevacuolar compartment membrane</location>
        <topology evidence="2">Multi-pass membrane protein</topology>
    </subcellularLocation>
</comment>
<comment type="function">
    <text evidence="14">Functions as a sorting receptor in the Golgi compartment required for the intracellular sorting and delivery of soluble vacuolar proteins, like carboxypeptidase Y (CPY) and proteinase A. Executes multiple rounds of sorting by cycling between the late Golgi and a prevacuolar endosome-like compartment.</text>
</comment>
<evidence type="ECO:0000256" key="16">
    <source>
        <dbReference type="ARBA" id="ARBA00031354"/>
    </source>
</evidence>
<evidence type="ECO:0000256" key="17">
    <source>
        <dbReference type="ARBA" id="ARBA00031902"/>
    </source>
</evidence>
<evidence type="ECO:0000256" key="19">
    <source>
        <dbReference type="SAM" id="Phobius"/>
    </source>
</evidence>
<evidence type="ECO:0000256" key="13">
    <source>
        <dbReference type="ARBA" id="ARBA00023180"/>
    </source>
</evidence>
<dbReference type="Proteomes" id="UP000799441">
    <property type="component" value="Unassembled WGS sequence"/>
</dbReference>
<name>A0A9P4UTP4_9PEZI</name>
<protein>
    <recommendedName>
        <fullName evidence="3">Vacuolar protein sorting/targeting protein 10</fullName>
    </recommendedName>
    <alternativeName>
        <fullName evidence="16">Carboxypeptidase Y receptor</fullName>
    </alternativeName>
    <alternativeName>
        <fullName evidence="15 17">Sortilin VPS10</fullName>
    </alternativeName>
</protein>
<evidence type="ECO:0000313" key="23">
    <source>
        <dbReference type="Proteomes" id="UP000799441"/>
    </source>
</evidence>
<dbReference type="OrthoDB" id="443634at2759"/>
<keyword evidence="8" id="KW-0653">Protein transport</keyword>
<evidence type="ECO:0000256" key="2">
    <source>
        <dbReference type="ARBA" id="ARBA00004488"/>
    </source>
</evidence>
<evidence type="ECO:0000256" key="14">
    <source>
        <dbReference type="ARBA" id="ARBA00025569"/>
    </source>
</evidence>
<dbReference type="InterPro" id="IPR015943">
    <property type="entry name" value="WD40/YVTN_repeat-like_dom_sf"/>
</dbReference>
<keyword evidence="12" id="KW-0675">Receptor</keyword>
<dbReference type="Gene3D" id="2.10.70.80">
    <property type="match status" value="2"/>
</dbReference>
<dbReference type="EMBL" id="MU003769">
    <property type="protein sequence ID" value="KAF2724918.1"/>
    <property type="molecule type" value="Genomic_DNA"/>
</dbReference>
<evidence type="ECO:0000256" key="9">
    <source>
        <dbReference type="ARBA" id="ARBA00022989"/>
    </source>
</evidence>
<gene>
    <name evidence="22" type="ORF">K431DRAFT_281392</name>
</gene>
<dbReference type="PANTHER" id="PTHR12106">
    <property type="entry name" value="SORTILIN RELATED"/>
    <property type="match status" value="1"/>
</dbReference>
<evidence type="ECO:0000256" key="12">
    <source>
        <dbReference type="ARBA" id="ARBA00023170"/>
    </source>
</evidence>
<dbReference type="PANTHER" id="PTHR12106:SF27">
    <property type="entry name" value="SORTILIN-RELATED RECEPTOR"/>
    <property type="match status" value="1"/>
</dbReference>
<dbReference type="Pfam" id="PF15902">
    <property type="entry name" value="Sortilin-Vps10"/>
    <property type="match status" value="2"/>
</dbReference>
<dbReference type="Pfam" id="PF15901">
    <property type="entry name" value="Sortilin_C"/>
    <property type="match status" value="2"/>
</dbReference>
<dbReference type="GO" id="GO:0006623">
    <property type="term" value="P:protein targeting to vacuole"/>
    <property type="evidence" value="ECO:0007669"/>
    <property type="project" value="TreeGrafter"/>
</dbReference>
<feature type="signal peptide" evidence="20">
    <location>
        <begin position="1"/>
        <end position="21"/>
    </location>
</feature>
<dbReference type="Gene3D" id="3.30.60.270">
    <property type="match status" value="2"/>
</dbReference>
<keyword evidence="23" id="KW-1185">Reference proteome</keyword>
<evidence type="ECO:0000256" key="15">
    <source>
        <dbReference type="ARBA" id="ARBA00031250"/>
    </source>
</evidence>
<dbReference type="GO" id="GO:0005794">
    <property type="term" value="C:Golgi apparatus"/>
    <property type="evidence" value="ECO:0007669"/>
    <property type="project" value="UniProtKB-SubCell"/>
</dbReference>
<comment type="caution">
    <text evidence="22">The sequence shown here is derived from an EMBL/GenBank/DDBJ whole genome shotgun (WGS) entry which is preliminary data.</text>
</comment>
<feature type="chain" id="PRO_5040149101" description="Vacuolar protein sorting/targeting protein 10" evidence="20">
    <location>
        <begin position="22"/>
        <end position="1484"/>
    </location>
</feature>
<dbReference type="FunFam" id="3.30.60.270:FF:000005">
    <property type="entry name" value="Sortilin"/>
    <property type="match status" value="2"/>
</dbReference>
<keyword evidence="10" id="KW-0333">Golgi apparatus</keyword>
<feature type="domain" description="VPS10" evidence="21">
    <location>
        <begin position="705"/>
        <end position="1336"/>
    </location>
</feature>
<evidence type="ECO:0000313" key="22">
    <source>
        <dbReference type="EMBL" id="KAF2724918.1"/>
    </source>
</evidence>
<reference evidence="22" key="1">
    <citation type="journal article" date="2020" name="Stud. Mycol.">
        <title>101 Dothideomycetes genomes: a test case for predicting lifestyles and emergence of pathogens.</title>
        <authorList>
            <person name="Haridas S."/>
            <person name="Albert R."/>
            <person name="Binder M."/>
            <person name="Bloem J."/>
            <person name="Labutti K."/>
            <person name="Salamov A."/>
            <person name="Andreopoulos B."/>
            <person name="Baker S."/>
            <person name="Barry K."/>
            <person name="Bills G."/>
            <person name="Bluhm B."/>
            <person name="Cannon C."/>
            <person name="Castanera R."/>
            <person name="Culley D."/>
            <person name="Daum C."/>
            <person name="Ezra D."/>
            <person name="Gonzalez J."/>
            <person name="Henrissat B."/>
            <person name="Kuo A."/>
            <person name="Liang C."/>
            <person name="Lipzen A."/>
            <person name="Lutzoni F."/>
            <person name="Magnuson J."/>
            <person name="Mondo S."/>
            <person name="Nolan M."/>
            <person name="Ohm R."/>
            <person name="Pangilinan J."/>
            <person name="Park H.-J."/>
            <person name="Ramirez L."/>
            <person name="Alfaro M."/>
            <person name="Sun H."/>
            <person name="Tritt A."/>
            <person name="Yoshinaga Y."/>
            <person name="Zwiers L.-H."/>
            <person name="Turgeon B."/>
            <person name="Goodwin S."/>
            <person name="Spatafora J."/>
            <person name="Crous P."/>
            <person name="Grigoriev I."/>
        </authorList>
    </citation>
    <scope>NUCLEOTIDE SEQUENCE</scope>
    <source>
        <strain evidence="22">CBS 116435</strain>
    </source>
</reference>
<evidence type="ECO:0000256" key="4">
    <source>
        <dbReference type="ARBA" id="ARBA00022448"/>
    </source>
</evidence>
<accession>A0A9P4UTP4</accession>
<feature type="compositionally biased region" description="Acidic residues" evidence="18">
    <location>
        <begin position="1469"/>
        <end position="1484"/>
    </location>
</feature>
<evidence type="ECO:0000256" key="11">
    <source>
        <dbReference type="ARBA" id="ARBA00023136"/>
    </source>
</evidence>
<dbReference type="InterPro" id="IPR050310">
    <property type="entry name" value="VPS10-sortilin"/>
</dbReference>
<evidence type="ECO:0000256" key="10">
    <source>
        <dbReference type="ARBA" id="ARBA00023034"/>
    </source>
</evidence>
<evidence type="ECO:0000256" key="7">
    <source>
        <dbReference type="ARBA" id="ARBA00022737"/>
    </source>
</evidence>
<evidence type="ECO:0000256" key="5">
    <source>
        <dbReference type="ARBA" id="ARBA00022692"/>
    </source>
</evidence>
<evidence type="ECO:0000256" key="8">
    <source>
        <dbReference type="ARBA" id="ARBA00022927"/>
    </source>
</evidence>
<dbReference type="InterPro" id="IPR031778">
    <property type="entry name" value="Sortilin_N"/>
</dbReference>
<keyword evidence="5 19" id="KW-0812">Transmembrane</keyword>
<dbReference type="GO" id="GO:0006896">
    <property type="term" value="P:Golgi to vacuole transport"/>
    <property type="evidence" value="ECO:0007669"/>
    <property type="project" value="TreeGrafter"/>
</dbReference>
<evidence type="ECO:0000256" key="18">
    <source>
        <dbReference type="SAM" id="MobiDB-lite"/>
    </source>
</evidence>
<keyword evidence="13" id="KW-0325">Glycoprotein</keyword>
<dbReference type="SMART" id="SM00602">
    <property type="entry name" value="VPS10"/>
    <property type="match status" value="2"/>
</dbReference>
<evidence type="ECO:0000256" key="1">
    <source>
        <dbReference type="ARBA" id="ARBA00004166"/>
    </source>
</evidence>
<keyword evidence="9 19" id="KW-1133">Transmembrane helix</keyword>
<dbReference type="Gene3D" id="2.130.10.10">
    <property type="entry name" value="YVTN repeat-like/Quinoprotein amine dehydrogenase"/>
    <property type="match status" value="1"/>
</dbReference>
<organism evidence="22 23">
    <name type="scientific">Polychaeton citri CBS 116435</name>
    <dbReference type="NCBI Taxonomy" id="1314669"/>
    <lineage>
        <taxon>Eukaryota</taxon>
        <taxon>Fungi</taxon>
        <taxon>Dikarya</taxon>
        <taxon>Ascomycota</taxon>
        <taxon>Pezizomycotina</taxon>
        <taxon>Dothideomycetes</taxon>
        <taxon>Dothideomycetidae</taxon>
        <taxon>Capnodiales</taxon>
        <taxon>Capnodiaceae</taxon>
        <taxon>Polychaeton</taxon>
    </lineage>
</organism>
<feature type="transmembrane region" description="Helical" evidence="19">
    <location>
        <begin position="1347"/>
        <end position="1368"/>
    </location>
</feature>
<evidence type="ECO:0000259" key="21">
    <source>
        <dbReference type="SMART" id="SM00602"/>
    </source>
</evidence>
<dbReference type="GO" id="GO:0016787">
    <property type="term" value="F:hydrolase activity"/>
    <property type="evidence" value="ECO:0007669"/>
    <property type="project" value="UniProtKB-KW"/>
</dbReference>
<proteinExistence type="predicted"/>
<keyword evidence="11 19" id="KW-0472">Membrane</keyword>
<dbReference type="InterPro" id="IPR031777">
    <property type="entry name" value="Sortilin_C"/>
</dbReference>
<feature type="domain" description="VPS10" evidence="21">
    <location>
        <begin position="47"/>
        <end position="664"/>
    </location>
</feature>
<sequence>MLRRLALSFCLLLCLLWPAAAKDAKTPKVESTKFDHIPSNIFYFDESETVLFNDRGTGYISFDGGFEWQSFKDVDKGGVAAIFKHPYHDKTAVAVGNETKHWITKDQGRSWDSFETEMPVALTPSSIAFHGSDPNHIIFMGAFCKWGRMACTFSAYYTRDGFETKPKLLREDAYTCLWAKATDILSERNKDLSNDRALCIVPGDDLLTSNFRLSASDDFFKTEHEPVVNNGRAASGYVNLASEKSYIVAAATSIGSKELAMFVTVDTHTWHLAEFGDHQLREDAYTLLESTNYSMQVDVMTGIAENPIGAMFTSNSNGTFFTKNIDHTNRNAMGFVDFEKVQNIQGIVLVNTVDNWKDVQNNEGTGKVLKTSISFDDGRTFHGLETGDGDELHLHSFTENHNVGRIFTSPAPGILMGIGNTGKHLKQFDKGDTYVSDDAGLTWRSAIKGPHLYEFGDQGAILVAVHLGSTDKISWSLDHGKVWESMELDSKFTPSALTTVADSTALKFLLTATSDTGSKSQPIVYALDFAGLHERDCKDGDFEDWHARVDKDGKASCIMGHKQTFRRRKADSKCFVNQEFKDPQPKLENCKCTKEDYECDYNFVRNDDRECVAAGLPKAPEGSCREGDETYKGPSGYRLIPGNTCIQEGGEVLDEPVERPCEKTQKKPQSGKIGVELTPFDGDKFVEYYYLEKARNNRKDDGTDETVVMLTEKGEAYVTKDHGKIWKRIIEDDNVVAIYPHQYLNDHVYFITSSKTVYYSADSGNHIHSFDAPELPNKAKQAVLQFHPNNDDWLIWTGSKCSNGDDCQTISHVSTKGGRKWDPLLPSVRKCLFVYQESRANSSSLVYCEQQEDENPENDMILYSSTDWFEHKQELKRDVVNFAIMSEYIVVAVRNITQDSLSIDSSIDGITFADAKWPTNFQVKSSQAYTVLDSSTHSVFLHVTVNSNDNQWSGSILKSNSNGTNYVLSLNNVNRNKAGYVDFEKMQGLEGVAVANVVANSGEVDKGKPKKIKTKITHNDGAEWGLVPPPEEDADGKKFSCSGKSLEKCSLHLHGYTERRDPRDTFSSASAVGLMVGLGNVGEYLDRREDSRTFITRDGGISWKQVSKKPMMWEFGDQGSIIVLVDEGSATNEVIYSLDEGKNWQNFQFLEDDKMDVTDITTVPSDSSRNFLLWGSIKGKLATLNLDFSGLEERSRHCTLVEANPEADDYYLWKPKHPLSDSDCLFGHVAQYHRKRPESKCYNGKEPLDLHNIESNCTCTRQDFECDYNFELNKDGTCSLVPGEIPLNPTEFCQKNPDAIEYPDITGYRKIPLSTCQEGKQYDRSNGVHSCAGHESEFAKKHGISGIGLFFAIILPVMAAAGVGYWVWQSWEGKFGTIRLGEGGTPGFSIGSGAGSVFDRDAPWIKYPVMALSGIVAVLAALPMVGGSLWKTAMARFGRSSGSHSGWASRPYTSRSSFARGRGDYAVVDPDEGELLGEESDDDV</sequence>
<feature type="transmembrane region" description="Helical" evidence="19">
    <location>
        <begin position="1407"/>
        <end position="1430"/>
    </location>
</feature>
<dbReference type="CDD" id="cd15482">
    <property type="entry name" value="Sialidase_non-viral"/>
    <property type="match status" value="1"/>
</dbReference>
<dbReference type="GO" id="GO:0006895">
    <property type="term" value="P:Golgi to endosome transport"/>
    <property type="evidence" value="ECO:0007669"/>
    <property type="project" value="TreeGrafter"/>
</dbReference>
<dbReference type="SUPFAM" id="SSF110296">
    <property type="entry name" value="Oligoxyloglucan reducing end-specific cellobiohydrolase"/>
    <property type="match status" value="2"/>
</dbReference>
<keyword evidence="6 20" id="KW-0732">Signal</keyword>
<evidence type="ECO:0000256" key="3">
    <source>
        <dbReference type="ARBA" id="ARBA00015369"/>
    </source>
</evidence>
<dbReference type="FunFam" id="2.10.70.80:FF:000001">
    <property type="entry name" value="Sortilin-related VPS10 domain-containing receptor 1"/>
    <property type="match status" value="1"/>
</dbReference>
<dbReference type="GO" id="GO:0016020">
    <property type="term" value="C:membrane"/>
    <property type="evidence" value="ECO:0007669"/>
    <property type="project" value="InterPro"/>
</dbReference>
<keyword evidence="7" id="KW-0677">Repeat</keyword>
<dbReference type="InterPro" id="IPR006581">
    <property type="entry name" value="VPS10"/>
</dbReference>
<dbReference type="GO" id="GO:0005829">
    <property type="term" value="C:cytosol"/>
    <property type="evidence" value="ECO:0007669"/>
    <property type="project" value="GOC"/>
</dbReference>
<keyword evidence="22" id="KW-0378">Hydrolase</keyword>